<name>A0A8S5RT40_9CAUD</name>
<dbReference type="Gene3D" id="1.10.10.1820">
    <property type="entry name" value="BsuBI/PstI restriction endonuclease-like"/>
    <property type="match status" value="1"/>
</dbReference>
<evidence type="ECO:0000259" key="2">
    <source>
        <dbReference type="Pfam" id="PF17728"/>
    </source>
</evidence>
<evidence type="ECO:0000313" key="3">
    <source>
        <dbReference type="EMBL" id="DAE92413.1"/>
    </source>
</evidence>
<protein>
    <submittedName>
        <fullName evidence="3">Restriction endonuclease</fullName>
    </submittedName>
</protein>
<dbReference type="Gene3D" id="3.40.1350.80">
    <property type="match status" value="1"/>
</dbReference>
<keyword evidence="3" id="KW-0378">Hydrolase</keyword>
<dbReference type="Pfam" id="PF06616">
    <property type="entry name" value="BsuBI_PstI_RE"/>
    <property type="match status" value="1"/>
</dbReference>
<sequence>MGKIKEAQAILKALGLPDAQQNEMSALTLLALCNITEKKNWSEATHESMGVSKGIMSFVNEYYKQDQPYAPNTRETFRRQVLHQFVQAGVVYYNPDIPDLPVNSPRAHYAVSTEALEVIRAYGQKEWDDKLSAFIKLLGKLKDRYDKERDLAKIPVVIEGEEYKLSAGKHNLVQAAVIEEFAPRFAPGAKVLYIGDTENKDLYVDKVALEKIGIPITEHSKLPDIIIYDECKEWLFLIEVVTSHGPVSPKRMLELEDFLKESEVGKIYVTAFPDRAEFRKHIADIAWETEVWIADNPDHMIHFNGDRFIGPR</sequence>
<feature type="domain" description="BsuBI/PstI restriction endonuclease" evidence="1">
    <location>
        <begin position="157"/>
        <end position="305"/>
    </location>
</feature>
<organism evidence="3">
    <name type="scientific">Myoviridae sp. ct7CH26</name>
    <dbReference type="NCBI Taxonomy" id="2827604"/>
    <lineage>
        <taxon>Viruses</taxon>
        <taxon>Duplodnaviria</taxon>
        <taxon>Heunggongvirae</taxon>
        <taxon>Uroviricota</taxon>
        <taxon>Caudoviricetes</taxon>
    </lineage>
</organism>
<dbReference type="Pfam" id="PF17728">
    <property type="entry name" value="BsuBI_PstI_RE_N"/>
    <property type="match status" value="1"/>
</dbReference>
<dbReference type="GO" id="GO:0009307">
    <property type="term" value="P:DNA restriction-modification system"/>
    <property type="evidence" value="ECO:0007669"/>
    <property type="project" value="InterPro"/>
</dbReference>
<dbReference type="GO" id="GO:0000287">
    <property type="term" value="F:magnesium ion binding"/>
    <property type="evidence" value="ECO:0007669"/>
    <property type="project" value="InterPro"/>
</dbReference>
<dbReference type="EMBL" id="BK057800">
    <property type="protein sequence ID" value="DAE92413.1"/>
    <property type="molecule type" value="Genomic_DNA"/>
</dbReference>
<dbReference type="InterPro" id="IPR041962">
    <property type="entry name" value="BsuBI/PstI_N_sf"/>
</dbReference>
<dbReference type="GO" id="GO:0009036">
    <property type="term" value="F:type II site-specific deoxyribonuclease activity"/>
    <property type="evidence" value="ECO:0007669"/>
    <property type="project" value="InterPro"/>
</dbReference>
<dbReference type="InterPro" id="IPR009528">
    <property type="entry name" value="Restrct_endonuc_II_BsuBI_C"/>
</dbReference>
<dbReference type="InterPro" id="IPR041454">
    <property type="entry name" value="BsuBI/PstI_N"/>
</dbReference>
<proteinExistence type="predicted"/>
<feature type="domain" description="BsuBI/PstI restriction endonuclease HTH" evidence="2">
    <location>
        <begin position="3"/>
        <end position="142"/>
    </location>
</feature>
<reference evidence="3" key="1">
    <citation type="journal article" date="2021" name="Proc. Natl. Acad. Sci. U.S.A.">
        <title>A Catalog of Tens of Thousands of Viruses from Human Metagenomes Reveals Hidden Associations with Chronic Diseases.</title>
        <authorList>
            <person name="Tisza M.J."/>
            <person name="Buck C.B."/>
        </authorList>
    </citation>
    <scope>NUCLEOTIDE SEQUENCE</scope>
    <source>
        <strain evidence="3">Ct7CH26</strain>
    </source>
</reference>
<dbReference type="GO" id="GO:0003677">
    <property type="term" value="F:DNA binding"/>
    <property type="evidence" value="ECO:0007669"/>
    <property type="project" value="InterPro"/>
</dbReference>
<accession>A0A8S5RT40</accession>
<keyword evidence="3" id="KW-0540">Nuclease</keyword>
<dbReference type="InterPro" id="IPR041963">
    <property type="entry name" value="BsuBI/PstI_C_sf"/>
</dbReference>
<keyword evidence="3" id="KW-0255">Endonuclease</keyword>
<evidence type="ECO:0000259" key="1">
    <source>
        <dbReference type="Pfam" id="PF06616"/>
    </source>
</evidence>